<proteinExistence type="predicted"/>
<reference evidence="1 2" key="1">
    <citation type="submission" date="2018-06" db="EMBL/GenBank/DDBJ databases">
        <authorList>
            <consortium name="Pathogen Informatics"/>
            <person name="Doyle S."/>
        </authorList>
    </citation>
    <scope>NUCLEOTIDE SEQUENCE [LARGE SCALE GENOMIC DNA]</scope>
    <source>
        <strain evidence="1 2">NCTC10786</strain>
    </source>
</reference>
<accession>A0A2X2W8Z7</accession>
<name>A0A2X2W8Z7_CITKO</name>
<dbReference type="AlphaFoldDB" id="A0A2X2W8Z7"/>
<dbReference type="EC" id="2.3.2.2" evidence="1"/>
<dbReference type="GO" id="GO:0103068">
    <property type="term" value="F:leukotriene C4 gamma-glutamyl transferase activity"/>
    <property type="evidence" value="ECO:0007669"/>
    <property type="project" value="UniProtKB-EC"/>
</dbReference>
<protein>
    <submittedName>
        <fullName evidence="1">Gamma-glutamyltranspeptidase</fullName>
        <ecNumber evidence="1">2.3.2.2</ecNumber>
    </submittedName>
</protein>
<dbReference type="EMBL" id="UAVY01000007">
    <property type="protein sequence ID" value="SQB36874.1"/>
    <property type="molecule type" value="Genomic_DNA"/>
</dbReference>
<dbReference type="InterPro" id="IPR043138">
    <property type="entry name" value="GGT_lsub"/>
</dbReference>
<dbReference type="Gene3D" id="1.10.246.130">
    <property type="match status" value="1"/>
</dbReference>
<evidence type="ECO:0000313" key="2">
    <source>
        <dbReference type="Proteomes" id="UP000251584"/>
    </source>
</evidence>
<evidence type="ECO:0000313" key="1">
    <source>
        <dbReference type="EMBL" id="SQB36874.1"/>
    </source>
</evidence>
<dbReference type="Proteomes" id="UP000251584">
    <property type="component" value="Unassembled WGS sequence"/>
</dbReference>
<gene>
    <name evidence="1" type="primary">ggt_4</name>
    <name evidence="1" type="ORF">NCTC10786_03754</name>
</gene>
<organism evidence="1 2">
    <name type="scientific">Citrobacter koseri</name>
    <name type="common">Citrobacter diversus</name>
    <dbReference type="NCBI Taxonomy" id="545"/>
    <lineage>
        <taxon>Bacteria</taxon>
        <taxon>Pseudomonadati</taxon>
        <taxon>Pseudomonadota</taxon>
        <taxon>Gammaproteobacteria</taxon>
        <taxon>Enterobacterales</taxon>
        <taxon>Enterobacteriaceae</taxon>
        <taxon>Citrobacter</taxon>
    </lineage>
</organism>
<sequence length="65" mass="7097">MPIGRSISATRILWKVPWQALTSKAYAKSIADQIDINKAKPSSEIRPGKLAPYESNQTTHFLGGG</sequence>
<keyword evidence="1" id="KW-0012">Acyltransferase</keyword>
<keyword evidence="1" id="KW-0808">Transferase</keyword>